<protein>
    <submittedName>
        <fullName evidence="1">Uncharacterized protein</fullName>
    </submittedName>
</protein>
<dbReference type="AlphaFoldDB" id="A0A839T2W1"/>
<comment type="caution">
    <text evidence="1">The sequence shown here is derived from an EMBL/GenBank/DDBJ whole genome shotgun (WGS) entry which is preliminary data.</text>
</comment>
<dbReference type="Proteomes" id="UP000549250">
    <property type="component" value="Unassembled WGS sequence"/>
</dbReference>
<name>A0A839T2W1_AZOMA</name>
<sequence>MPDLLLSNGTHLHYQCHGRGPALLALAPGGLHSRSELWAYVKTVHLVALLIRDKPLPTVTL</sequence>
<proteinExistence type="predicted"/>
<dbReference type="EMBL" id="JACHXI010000006">
    <property type="protein sequence ID" value="MBB3103339.1"/>
    <property type="molecule type" value="Genomic_DNA"/>
</dbReference>
<accession>A0A839T2W1</accession>
<reference evidence="1 2" key="1">
    <citation type="submission" date="2020-08" db="EMBL/GenBank/DDBJ databases">
        <title>Genomic Encyclopedia of Type Strains, Phase III (KMG-III): the genomes of soil and plant-associated and newly described type strains.</title>
        <authorList>
            <person name="Whitman W."/>
        </authorList>
    </citation>
    <scope>NUCLEOTIDE SEQUENCE [LARGE SCALE GENOMIC DNA]</scope>
    <source>
        <strain evidence="1 2">CECT 4462</strain>
    </source>
</reference>
<organism evidence="1 2">
    <name type="scientific">Azomonas macrocytogenes</name>
    <name type="common">Azotobacter macrocytogenes</name>
    <dbReference type="NCBI Taxonomy" id="69962"/>
    <lineage>
        <taxon>Bacteria</taxon>
        <taxon>Pseudomonadati</taxon>
        <taxon>Pseudomonadota</taxon>
        <taxon>Gammaproteobacteria</taxon>
        <taxon>Pseudomonadales</taxon>
        <taxon>Pseudomonadaceae</taxon>
        <taxon>Azomonas</taxon>
    </lineage>
</organism>
<evidence type="ECO:0000313" key="2">
    <source>
        <dbReference type="Proteomes" id="UP000549250"/>
    </source>
</evidence>
<dbReference type="RefSeq" id="WP_183166270.1">
    <property type="nucleotide sequence ID" value="NZ_JACHXI010000006.1"/>
</dbReference>
<keyword evidence="2" id="KW-1185">Reference proteome</keyword>
<gene>
    <name evidence="1" type="ORF">FHR87_001734</name>
</gene>
<evidence type="ECO:0000313" key="1">
    <source>
        <dbReference type="EMBL" id="MBB3103339.1"/>
    </source>
</evidence>